<keyword evidence="1" id="KW-0732">Signal</keyword>
<evidence type="ECO:0000256" key="1">
    <source>
        <dbReference type="SAM" id="SignalP"/>
    </source>
</evidence>
<dbReference type="Proteomes" id="UP000683421">
    <property type="component" value="Chromosome"/>
</dbReference>
<dbReference type="EMBL" id="CP076680">
    <property type="protein sequence ID" value="QWU98867.1"/>
    <property type="molecule type" value="Genomic_DNA"/>
</dbReference>
<dbReference type="AlphaFoldDB" id="A0AAJ4NN81"/>
<dbReference type="InterPro" id="IPR021952">
    <property type="entry name" value="Flpp3-like"/>
</dbReference>
<feature type="signal peptide" evidence="1">
    <location>
        <begin position="1"/>
        <end position="23"/>
    </location>
</feature>
<name>A0AAJ4NN81_9GAMM</name>
<sequence length="139" mass="15457">MKIIKLRNYALLSILIFAFVAGCSTVENNNGIKYVEGYYIVNMPYSFDKVYRSAYQSIKAGETYTSTSGAPYNLVVNKKTNETATLEGINPNDPRDTIKINIKKISDTSTSLAIKYGKDGNSMRSSAEVQIIEGNIKYD</sequence>
<dbReference type="KEGG" id="fsr:KQR59_07095"/>
<dbReference type="RefSeq" id="WP_216691936.1">
    <property type="nucleotide sequence ID" value="NZ_CP076680.1"/>
</dbReference>
<protein>
    <submittedName>
        <fullName evidence="2">DUF3568 domain-containing protein</fullName>
    </submittedName>
</protein>
<gene>
    <name evidence="2" type="ORF">KQR59_07095</name>
</gene>
<accession>A0AAJ4NN81</accession>
<reference evidence="2 3" key="1">
    <citation type="submission" date="2021-06" db="EMBL/GenBank/DDBJ databases">
        <title>Ulceroglandular infection and bacteremia caused by Francisella salimarina in an immunocompromised patient, France.</title>
        <authorList>
            <person name="Hennebique A."/>
            <person name="Caspar Y."/>
            <person name="Maurin M."/>
            <person name="Boisset S."/>
            <person name="Pelloux I."/>
            <person name="Gallego-Hernanz M.P."/>
            <person name="Burucoa C."/>
            <person name="Cazenave-Roblot F."/>
            <person name="Plouzeau C."/>
            <person name="Rammaert B."/>
        </authorList>
    </citation>
    <scope>NUCLEOTIDE SEQUENCE [LARGE SCALE GENOMIC DNA]</scope>
    <source>
        <strain evidence="2 3">CHUGA-F75</strain>
    </source>
</reference>
<dbReference type="PROSITE" id="PS51257">
    <property type="entry name" value="PROKAR_LIPOPROTEIN"/>
    <property type="match status" value="1"/>
</dbReference>
<keyword evidence="3" id="KW-1185">Reference proteome</keyword>
<dbReference type="Pfam" id="PF12092">
    <property type="entry name" value="DUF3568"/>
    <property type="match status" value="1"/>
</dbReference>
<feature type="chain" id="PRO_5042594244" evidence="1">
    <location>
        <begin position="24"/>
        <end position="139"/>
    </location>
</feature>
<proteinExistence type="predicted"/>
<organism evidence="2 3">
    <name type="scientific">Francisella salimarina</name>
    <dbReference type="NCBI Taxonomy" id="2599927"/>
    <lineage>
        <taxon>Bacteria</taxon>
        <taxon>Pseudomonadati</taxon>
        <taxon>Pseudomonadota</taxon>
        <taxon>Gammaproteobacteria</taxon>
        <taxon>Thiotrichales</taxon>
        <taxon>Francisellaceae</taxon>
        <taxon>Francisella</taxon>
    </lineage>
</organism>
<evidence type="ECO:0000313" key="2">
    <source>
        <dbReference type="EMBL" id="QWU98867.1"/>
    </source>
</evidence>
<evidence type="ECO:0000313" key="3">
    <source>
        <dbReference type="Proteomes" id="UP000683421"/>
    </source>
</evidence>